<accession>A0A9E2KNJ1</accession>
<dbReference type="PROSITE" id="PS01229">
    <property type="entry name" value="COF_2"/>
    <property type="match status" value="1"/>
</dbReference>
<dbReference type="SFLD" id="SFLDS00003">
    <property type="entry name" value="Haloacid_Dehalogenase"/>
    <property type="match status" value="1"/>
</dbReference>
<dbReference type="AlphaFoldDB" id="A0A9E2KNJ1"/>
<dbReference type="Pfam" id="PF08282">
    <property type="entry name" value="Hydrolase_3"/>
    <property type="match status" value="1"/>
</dbReference>
<dbReference type="CDD" id="cd07516">
    <property type="entry name" value="HAD_Pase"/>
    <property type="match status" value="1"/>
</dbReference>
<dbReference type="Proteomes" id="UP000824150">
    <property type="component" value="Unassembled WGS sequence"/>
</dbReference>
<proteinExistence type="predicted"/>
<dbReference type="PANTHER" id="PTHR10000:SF8">
    <property type="entry name" value="HAD SUPERFAMILY HYDROLASE-LIKE, TYPE 3"/>
    <property type="match status" value="1"/>
</dbReference>
<gene>
    <name evidence="1" type="ORF">IAA31_03805</name>
</gene>
<comment type="caution">
    <text evidence="1">The sequence shown here is derived from an EMBL/GenBank/DDBJ whole genome shotgun (WGS) entry which is preliminary data.</text>
</comment>
<dbReference type="GO" id="GO:0005829">
    <property type="term" value="C:cytosol"/>
    <property type="evidence" value="ECO:0007669"/>
    <property type="project" value="TreeGrafter"/>
</dbReference>
<dbReference type="Gene3D" id="3.30.1240.10">
    <property type="match status" value="1"/>
</dbReference>
<reference evidence="1" key="2">
    <citation type="submission" date="2021-04" db="EMBL/GenBank/DDBJ databases">
        <authorList>
            <person name="Gilroy R."/>
        </authorList>
    </citation>
    <scope>NUCLEOTIDE SEQUENCE</scope>
    <source>
        <strain evidence="1">687</strain>
    </source>
</reference>
<dbReference type="InterPro" id="IPR023214">
    <property type="entry name" value="HAD_sf"/>
</dbReference>
<dbReference type="EMBL" id="JAHLFG010000039">
    <property type="protein sequence ID" value="MBU3826597.1"/>
    <property type="molecule type" value="Genomic_DNA"/>
</dbReference>
<evidence type="ECO:0000313" key="2">
    <source>
        <dbReference type="Proteomes" id="UP000824150"/>
    </source>
</evidence>
<keyword evidence="1" id="KW-0378">Hydrolase</keyword>
<name>A0A9E2KNJ1_9GAMM</name>
<dbReference type="InterPro" id="IPR000150">
    <property type="entry name" value="Cof"/>
</dbReference>
<dbReference type="InterPro" id="IPR006379">
    <property type="entry name" value="HAD-SF_hydro_IIB"/>
</dbReference>
<evidence type="ECO:0000313" key="1">
    <source>
        <dbReference type="EMBL" id="MBU3826597.1"/>
    </source>
</evidence>
<dbReference type="NCBIfam" id="TIGR00099">
    <property type="entry name" value="Cof-subfamily"/>
    <property type="match status" value="1"/>
</dbReference>
<dbReference type="NCBIfam" id="TIGR01484">
    <property type="entry name" value="HAD-SF-IIB"/>
    <property type="match status" value="1"/>
</dbReference>
<dbReference type="InterPro" id="IPR036412">
    <property type="entry name" value="HAD-like_sf"/>
</dbReference>
<dbReference type="PANTHER" id="PTHR10000">
    <property type="entry name" value="PHOSPHOSERINE PHOSPHATASE"/>
    <property type="match status" value="1"/>
</dbReference>
<protein>
    <submittedName>
        <fullName evidence="1">Cof-type HAD-IIB family hydrolase</fullName>
    </submittedName>
</protein>
<dbReference type="GO" id="GO:0016791">
    <property type="term" value="F:phosphatase activity"/>
    <property type="evidence" value="ECO:0007669"/>
    <property type="project" value="TreeGrafter"/>
</dbReference>
<dbReference type="SFLD" id="SFLDG01140">
    <property type="entry name" value="C2.B:_Phosphomannomutase_and_P"/>
    <property type="match status" value="1"/>
</dbReference>
<dbReference type="GO" id="GO:0000287">
    <property type="term" value="F:magnesium ion binding"/>
    <property type="evidence" value="ECO:0007669"/>
    <property type="project" value="TreeGrafter"/>
</dbReference>
<sequence length="281" mass="30656">MPYRYDEFPLVPNQYRLIALDMDGTLLRRDKTISPRTQAVLQELQRRNYAIVIETGRCPSGVLRYADSIGIDLNHTYAVCYNGAAVCILGQGKELSAVTAPGSAIKEIAALAHRCGAKLHAYSQDRALLVEDHNVYSQKEIDHSLSPFVEVDFATIPDDEPIYKAIAVGEADKLDKMRASLPPHIGEQFAVMRTDSYFLEFVAGSSTKGSGLMHLCALLHIDPQATIAIGDAENDEQMIKLAGLGVAMGNATAQLKEMAQVVTTSCDEDGVAVFLERLLEA</sequence>
<reference evidence="1" key="1">
    <citation type="journal article" date="2021" name="PeerJ">
        <title>Extensive microbial diversity within the chicken gut microbiome revealed by metagenomics and culture.</title>
        <authorList>
            <person name="Gilroy R."/>
            <person name="Ravi A."/>
            <person name="Getino M."/>
            <person name="Pursley I."/>
            <person name="Horton D.L."/>
            <person name="Alikhan N.F."/>
            <person name="Baker D."/>
            <person name="Gharbi K."/>
            <person name="Hall N."/>
            <person name="Watson M."/>
            <person name="Adriaenssens E.M."/>
            <person name="Foster-Nyarko E."/>
            <person name="Jarju S."/>
            <person name="Secka A."/>
            <person name="Antonio M."/>
            <person name="Oren A."/>
            <person name="Chaudhuri R.R."/>
            <person name="La Ragione R."/>
            <person name="Hildebrand F."/>
            <person name="Pallen M.J."/>
        </authorList>
    </citation>
    <scope>NUCLEOTIDE SEQUENCE</scope>
    <source>
        <strain evidence="1">687</strain>
    </source>
</reference>
<dbReference type="SUPFAM" id="SSF56784">
    <property type="entry name" value="HAD-like"/>
    <property type="match status" value="1"/>
</dbReference>
<organism evidence="1 2">
    <name type="scientific">Candidatus Anaerobiospirillum merdipullorum</name>
    <dbReference type="NCBI Taxonomy" id="2838450"/>
    <lineage>
        <taxon>Bacteria</taxon>
        <taxon>Pseudomonadati</taxon>
        <taxon>Pseudomonadota</taxon>
        <taxon>Gammaproteobacteria</taxon>
        <taxon>Aeromonadales</taxon>
        <taxon>Succinivibrionaceae</taxon>
        <taxon>Anaerobiospirillum</taxon>
    </lineage>
</organism>
<dbReference type="Gene3D" id="3.40.50.1000">
    <property type="entry name" value="HAD superfamily/HAD-like"/>
    <property type="match status" value="1"/>
</dbReference>